<dbReference type="Proteomes" id="UP000182993">
    <property type="component" value="Plasmid pTB1"/>
</dbReference>
<keyword evidence="1" id="KW-0812">Transmembrane</keyword>
<name>A0A1J0LWN5_THEBO</name>
<proteinExistence type="predicted"/>
<evidence type="ECO:0000313" key="2">
    <source>
        <dbReference type="EMBL" id="APD10570.1"/>
    </source>
</evidence>
<protein>
    <submittedName>
        <fullName evidence="2">Uncharacterized protein</fullName>
    </submittedName>
</protein>
<sequence>METLRYHPWQTRAALLRLLLGGGAFLGALWLVWLLVREGEAWAWAVGVGVFLLAPLYLYRTGLAPLLRAGLKVVLEPEGVRYAGRYYPKAALRGLEGPLAPTKPWGPLHPFRLDFGEKLPLPLDLPGWDRLLGHLGWDWTEHPGLATYLGEARGIGWLNGLLYPPEEVWEVWERDRARYRREVGRLWWVSGLLALGVVLVASGSAIGGYMALLGFLLFLLVWLPTWHRLFGLGGLQGWAGRYNPLAEARKGVGSGGV</sequence>
<evidence type="ECO:0000256" key="1">
    <source>
        <dbReference type="SAM" id="Phobius"/>
    </source>
</evidence>
<gene>
    <name evidence="2" type="ORF">A0O31_02553</name>
</gene>
<reference evidence="3" key="1">
    <citation type="submission" date="2016-06" db="EMBL/GenBank/DDBJ databases">
        <title>Whole genome sequencing of Thermus brockianus strain GE-1.</title>
        <authorList>
            <person name="Schaefers C."/>
            <person name="Blank S."/>
            <person name="Wiebusch S."/>
            <person name="Elleuche S."/>
            <person name="Antranikian G."/>
        </authorList>
    </citation>
    <scope>NUCLEOTIDE SEQUENCE [LARGE SCALE GENOMIC DNA]</scope>
    <source>
        <strain evidence="3">GE-1</strain>
        <plasmid evidence="3">ptb1</plasmid>
    </source>
</reference>
<keyword evidence="2" id="KW-0614">Plasmid</keyword>
<organism evidence="2 3">
    <name type="scientific">Thermus brockianus</name>
    <dbReference type="NCBI Taxonomy" id="56956"/>
    <lineage>
        <taxon>Bacteria</taxon>
        <taxon>Thermotogati</taxon>
        <taxon>Deinococcota</taxon>
        <taxon>Deinococci</taxon>
        <taxon>Thermales</taxon>
        <taxon>Thermaceae</taxon>
        <taxon>Thermus</taxon>
    </lineage>
</organism>
<dbReference type="KEGG" id="tbc:A0O31_02553"/>
<feature type="transmembrane region" description="Helical" evidence="1">
    <location>
        <begin position="186"/>
        <end position="203"/>
    </location>
</feature>
<dbReference type="RefSeq" id="WP_071678247.1">
    <property type="nucleotide sequence ID" value="NZ_CP016313.1"/>
</dbReference>
<accession>A0A1J0LWN5</accession>
<dbReference type="EMBL" id="CP016313">
    <property type="protein sequence ID" value="APD10570.1"/>
    <property type="molecule type" value="Genomic_DNA"/>
</dbReference>
<keyword evidence="1" id="KW-1133">Transmembrane helix</keyword>
<dbReference type="OrthoDB" id="33338at2"/>
<feature type="transmembrane region" description="Helical" evidence="1">
    <location>
        <begin position="209"/>
        <end position="226"/>
    </location>
</feature>
<keyword evidence="1" id="KW-0472">Membrane</keyword>
<dbReference type="AlphaFoldDB" id="A0A1J0LWN5"/>
<evidence type="ECO:0000313" key="3">
    <source>
        <dbReference type="Proteomes" id="UP000182993"/>
    </source>
</evidence>
<geneLocation type="plasmid" evidence="3">
    <name>ptb1</name>
</geneLocation>
<feature type="transmembrane region" description="Helical" evidence="1">
    <location>
        <begin position="14"/>
        <end position="35"/>
    </location>
</feature>
<feature type="transmembrane region" description="Helical" evidence="1">
    <location>
        <begin position="41"/>
        <end position="59"/>
    </location>
</feature>